<dbReference type="InterPro" id="IPR036259">
    <property type="entry name" value="MFS_trans_sf"/>
</dbReference>
<evidence type="ECO:0000313" key="12">
    <source>
        <dbReference type="Proteomes" id="UP001583193"/>
    </source>
</evidence>
<dbReference type="InterPro" id="IPR020846">
    <property type="entry name" value="MFS_dom"/>
</dbReference>
<feature type="transmembrane region" description="Helical" evidence="9">
    <location>
        <begin position="126"/>
        <end position="143"/>
    </location>
</feature>
<feature type="transmembrane region" description="Helical" evidence="9">
    <location>
        <begin position="86"/>
        <end position="106"/>
    </location>
</feature>
<evidence type="ECO:0000256" key="2">
    <source>
        <dbReference type="ARBA" id="ARBA00022448"/>
    </source>
</evidence>
<comment type="caution">
    <text evidence="11">The sequence shown here is derived from an EMBL/GenBank/DDBJ whole genome shotgun (WGS) entry which is preliminary data.</text>
</comment>
<feature type="compositionally biased region" description="Basic and acidic residues" evidence="8">
    <location>
        <begin position="564"/>
        <end position="575"/>
    </location>
</feature>
<evidence type="ECO:0000256" key="6">
    <source>
        <dbReference type="ARBA" id="ARBA00023136"/>
    </source>
</evidence>
<keyword evidence="5 9" id="KW-1133">Transmembrane helix</keyword>
<comment type="subcellular location">
    <subcellularLocation>
        <location evidence="1">Cell membrane</location>
        <topology evidence="1">Multi-pass membrane protein</topology>
    </subcellularLocation>
</comment>
<evidence type="ECO:0000313" key="11">
    <source>
        <dbReference type="EMBL" id="KAL1874145.1"/>
    </source>
</evidence>
<evidence type="ECO:0000256" key="3">
    <source>
        <dbReference type="ARBA" id="ARBA00022475"/>
    </source>
</evidence>
<protein>
    <recommendedName>
        <fullName evidence="10">Major facilitator superfamily (MFS) profile domain-containing protein</fullName>
    </recommendedName>
</protein>
<name>A0ABR3XEE1_9EURO</name>
<dbReference type="CDD" id="cd17323">
    <property type="entry name" value="MFS_Tpo1_MDR_like"/>
    <property type="match status" value="1"/>
</dbReference>
<feature type="transmembrane region" description="Helical" evidence="9">
    <location>
        <begin position="356"/>
        <end position="375"/>
    </location>
</feature>
<comment type="similarity">
    <text evidence="7">Belongs to the major facilitator superfamily. DHA1 family. Polyamines/proton antiporter (TC 2.A.1.2.16) subfamily.</text>
</comment>
<proteinExistence type="inferred from homology"/>
<evidence type="ECO:0000256" key="7">
    <source>
        <dbReference type="ARBA" id="ARBA00038459"/>
    </source>
</evidence>
<keyword evidence="3" id="KW-1003">Cell membrane</keyword>
<dbReference type="Pfam" id="PF07690">
    <property type="entry name" value="MFS_1"/>
    <property type="match status" value="1"/>
</dbReference>
<evidence type="ECO:0000256" key="4">
    <source>
        <dbReference type="ARBA" id="ARBA00022692"/>
    </source>
</evidence>
<keyword evidence="4 9" id="KW-0812">Transmembrane</keyword>
<feature type="transmembrane region" description="Helical" evidence="9">
    <location>
        <begin position="318"/>
        <end position="344"/>
    </location>
</feature>
<dbReference type="InterPro" id="IPR011701">
    <property type="entry name" value="MFS"/>
</dbReference>
<dbReference type="Gene3D" id="1.20.1250.20">
    <property type="entry name" value="MFS general substrate transporter like domains"/>
    <property type="match status" value="1"/>
</dbReference>
<gene>
    <name evidence="11" type="ORF">Plec18167_006079</name>
</gene>
<dbReference type="EMBL" id="JAVDPF010000020">
    <property type="protein sequence ID" value="KAL1874145.1"/>
    <property type="molecule type" value="Genomic_DNA"/>
</dbReference>
<feature type="transmembrane region" description="Helical" evidence="9">
    <location>
        <begin position="240"/>
        <end position="262"/>
    </location>
</feature>
<reference evidence="11 12" key="1">
    <citation type="journal article" date="2024" name="IMA Fungus">
        <title>IMA Genome - F19 : A genome assembly and annotation guide to empower mycologists, including annotated draft genome sequences of Ceratocystis pirilliformis, Diaporthe australafricana, Fusarium ophioides, Paecilomyces lecythidis, and Sporothrix stenoceras.</title>
        <authorList>
            <person name="Aylward J."/>
            <person name="Wilson A.M."/>
            <person name="Visagie C.M."/>
            <person name="Spraker J."/>
            <person name="Barnes I."/>
            <person name="Buitendag C."/>
            <person name="Ceriani C."/>
            <person name="Del Mar Angel L."/>
            <person name="du Plessis D."/>
            <person name="Fuchs T."/>
            <person name="Gasser K."/>
            <person name="Kramer D."/>
            <person name="Li W."/>
            <person name="Munsamy K."/>
            <person name="Piso A."/>
            <person name="Price J.L."/>
            <person name="Sonnekus B."/>
            <person name="Thomas C."/>
            <person name="van der Nest A."/>
            <person name="van Dijk A."/>
            <person name="van Heerden A."/>
            <person name="van Vuuren N."/>
            <person name="Yilmaz N."/>
            <person name="Duong T.A."/>
            <person name="van der Merwe N.A."/>
            <person name="Wingfield M.J."/>
            <person name="Wingfield B.D."/>
        </authorList>
    </citation>
    <scope>NUCLEOTIDE SEQUENCE [LARGE SCALE GENOMIC DNA]</scope>
    <source>
        <strain evidence="11 12">CMW 18167</strain>
    </source>
</reference>
<feature type="transmembrane region" description="Helical" evidence="9">
    <location>
        <begin position="424"/>
        <end position="448"/>
    </location>
</feature>
<evidence type="ECO:0000256" key="1">
    <source>
        <dbReference type="ARBA" id="ARBA00004651"/>
    </source>
</evidence>
<feature type="transmembrane region" description="Helical" evidence="9">
    <location>
        <begin position="492"/>
        <end position="512"/>
    </location>
</feature>
<dbReference type="PANTHER" id="PTHR23502">
    <property type="entry name" value="MAJOR FACILITATOR SUPERFAMILY"/>
    <property type="match status" value="1"/>
</dbReference>
<evidence type="ECO:0000256" key="9">
    <source>
        <dbReference type="SAM" id="Phobius"/>
    </source>
</evidence>
<feature type="domain" description="Major facilitator superfamily (MFS) profile" evidence="10">
    <location>
        <begin position="88"/>
        <end position="516"/>
    </location>
</feature>
<keyword evidence="12" id="KW-1185">Reference proteome</keyword>
<feature type="transmembrane region" description="Helical" evidence="9">
    <location>
        <begin position="455"/>
        <end position="480"/>
    </location>
</feature>
<organism evidence="11 12">
    <name type="scientific">Paecilomyces lecythidis</name>
    <dbReference type="NCBI Taxonomy" id="3004212"/>
    <lineage>
        <taxon>Eukaryota</taxon>
        <taxon>Fungi</taxon>
        <taxon>Dikarya</taxon>
        <taxon>Ascomycota</taxon>
        <taxon>Pezizomycotina</taxon>
        <taxon>Eurotiomycetes</taxon>
        <taxon>Eurotiomycetidae</taxon>
        <taxon>Eurotiales</taxon>
        <taxon>Thermoascaceae</taxon>
        <taxon>Paecilomyces</taxon>
    </lineage>
</organism>
<evidence type="ECO:0000259" key="10">
    <source>
        <dbReference type="PROSITE" id="PS50850"/>
    </source>
</evidence>
<feature type="transmembrane region" description="Helical" evidence="9">
    <location>
        <begin position="178"/>
        <end position="200"/>
    </location>
</feature>
<evidence type="ECO:0000256" key="8">
    <source>
        <dbReference type="SAM" id="MobiDB-lite"/>
    </source>
</evidence>
<keyword evidence="2" id="KW-0813">Transport</keyword>
<dbReference type="Proteomes" id="UP001583193">
    <property type="component" value="Unassembled WGS sequence"/>
</dbReference>
<evidence type="ECO:0000256" key="5">
    <source>
        <dbReference type="ARBA" id="ARBA00022989"/>
    </source>
</evidence>
<feature type="transmembrane region" description="Helical" evidence="9">
    <location>
        <begin position="212"/>
        <end position="234"/>
    </location>
</feature>
<dbReference type="PANTHER" id="PTHR23502:SF186">
    <property type="entry name" value="MAJOR FACILITATOR SUPERFAMILY (MFS) PROFILE DOMAIN-CONTAINING PROTEIN"/>
    <property type="match status" value="1"/>
</dbReference>
<dbReference type="PROSITE" id="PS50850">
    <property type="entry name" value="MFS"/>
    <property type="match status" value="1"/>
</dbReference>
<accession>A0ABR3XEE1</accession>
<dbReference type="SUPFAM" id="SSF103473">
    <property type="entry name" value="MFS general substrate transporter"/>
    <property type="match status" value="1"/>
</dbReference>
<sequence length="575" mass="63681">MAADNPPSNTHTLDNDGLQDIDLESQTDLAHEPEPFYEIILKTEKPTKSLLNHPWSGKGTDDDPFIVEFIRDDPRNPKHFKQWQKWTFCIIMATATLGVAMGSSAYTGGTIQIIEEFHCTEEVATLGLSLFVLGFAIGPLFWAPMSELYGRQKTFFISFGAYTAFNAGSAGAKNIQSLLILRFFAGAFGSSPMTNAGGVISDLFEANERGLAATLFSAAPSMGPIAGPIMGGFVGETVGWRWILGVVTIYTGVIWILGSLVVPETYAPILLQRRAAALSKETGKCYISALDKGRNKTPAQIFRVTLARPWQLLFHEPICLLLSIYISIVYGTLYLTFGAFPIVFEEHRGWNQGISGLAFLGIAVGMLLGLVYFWWDNNKRYARVARSSPNGFAPAEARLPPTQIASICLPIGLFWFAWTNYPSIHWIVPIIAVAPFGFGLNLLFVSIINYLIDCYVIYAASALAANAVLRSLFGFAFPLFTQQMYNRLDIHWASSIPAFLTVLCLPFPFYFYKYGEKIRRKCKYAAHAAQMLDLMRRAELEKPVSTDNPESQATDDTDGPSPPRETETNEATKPE</sequence>
<keyword evidence="6 9" id="KW-0472">Membrane</keyword>
<feature type="region of interest" description="Disordered" evidence="8">
    <location>
        <begin position="541"/>
        <end position="575"/>
    </location>
</feature>